<dbReference type="SUPFAM" id="SSF52980">
    <property type="entry name" value="Restriction endonuclease-like"/>
    <property type="match status" value="1"/>
</dbReference>
<dbReference type="AlphaFoldDB" id="A0A6G0Y7W3"/>
<dbReference type="InterPro" id="IPR019080">
    <property type="entry name" value="YqaJ_viral_recombinase"/>
</dbReference>
<dbReference type="InterPro" id="IPR011604">
    <property type="entry name" value="PDDEXK-like_dom_sf"/>
</dbReference>
<dbReference type="OrthoDB" id="6626725at2759"/>
<sequence length="820" mass="94260">ISFQPNIHGKVTCSYSKEDEILASPLDTVSQPSDLNISKSPLRENLNTDAEYINILGRRIVNISHLFNAIKMIDNHKPFDCSFKNMKIIKEIKYGFKSTFVFKCDMCNIIKKISTEDENLMSINTAAVAGIINIGCGFSHLQDITCALEVPTINYGTYNKEHRTVCQGYELAAIRAMDDAAKIEAELAIQAGDIDTDGTPLVAVVADGSWCKRSYKTMYNSPSGMAALVGYRTKKVLYFGVKNKFCSVCARVKPNETPKKHECFKNWKSTDGSAGMEASIIVEGFKQSESTYGIRYHKLIADGDSSVYKQILDARPYKHLTVEKVECRNHLLRNLCRKLRDMTTQKHAGKLEHRQLLGKNILRIRKGIVKAVQYRKSNNHSSKSLQNDIINSVDHVFGEHSNCDSYFCSKPKESNYIEKIKAIDFDFYSNVLKHLRFLARHSNSLLQNVDSNVVESLNGIIAKLIGGKRIHFAKSRSYQGRCAAATVIKNTKRPMYTLYKTLLHRSPAVKCPSTRLEIQRYKKRVRQNELRVNTYRKRIKFTKDNNDEQSYGLFSQKPDMSEEDFNNEKERILKYLEKIAANRDEIERETVEQSQSRKWLELRRYLLTASNFGQVISSRQDTGCEGILKSMLYSPDLDTRAMEYGREHEQDAKKDLELVLGVEIMDCGLFIDSNNLFLGATPDGLIGHDTLVEIKCPFSAAYMDPEEAILNKKITFWKINKKKKITEINTNHKYYYQLQGQLQITGRKYGIIVFWTQKGIKFEKIERDDNLWNTKMFPKLKQFYFNCLLPELVDPRHPRSMPIRNPDYILEAKKIKMNKK</sequence>
<organism evidence="3 4">
    <name type="scientific">Aphis craccivora</name>
    <name type="common">Cowpea aphid</name>
    <dbReference type="NCBI Taxonomy" id="307492"/>
    <lineage>
        <taxon>Eukaryota</taxon>
        <taxon>Metazoa</taxon>
        <taxon>Ecdysozoa</taxon>
        <taxon>Arthropoda</taxon>
        <taxon>Hexapoda</taxon>
        <taxon>Insecta</taxon>
        <taxon>Pterygota</taxon>
        <taxon>Neoptera</taxon>
        <taxon>Paraneoptera</taxon>
        <taxon>Hemiptera</taxon>
        <taxon>Sternorrhyncha</taxon>
        <taxon>Aphidomorpha</taxon>
        <taxon>Aphidoidea</taxon>
        <taxon>Aphididae</taxon>
        <taxon>Aphidini</taxon>
        <taxon>Aphis</taxon>
        <taxon>Aphis</taxon>
    </lineage>
</organism>
<dbReference type="GO" id="GO:0006281">
    <property type="term" value="P:DNA repair"/>
    <property type="evidence" value="ECO:0007669"/>
    <property type="project" value="UniProtKB-ARBA"/>
</dbReference>
<dbReference type="InterPro" id="IPR051703">
    <property type="entry name" value="NF-kappa-B_Signaling_Reg"/>
</dbReference>
<dbReference type="EMBL" id="VUJU01005651">
    <property type="protein sequence ID" value="KAF0750656.1"/>
    <property type="molecule type" value="Genomic_DNA"/>
</dbReference>
<dbReference type="Gene3D" id="3.90.320.10">
    <property type="match status" value="1"/>
</dbReference>
<feature type="domain" description="Mutator-like transposase" evidence="2">
    <location>
        <begin position="57"/>
        <end position="408"/>
    </location>
</feature>
<evidence type="ECO:0000313" key="4">
    <source>
        <dbReference type="Proteomes" id="UP000478052"/>
    </source>
</evidence>
<comment type="caution">
    <text evidence="3">The sequence shown here is derived from an EMBL/GenBank/DDBJ whole genome shotgun (WGS) entry which is preliminary data.</text>
</comment>
<feature type="non-terminal residue" evidence="3">
    <location>
        <position position="1"/>
    </location>
</feature>
<feature type="domain" description="YqaJ viral recombinase" evidence="1">
    <location>
        <begin position="598"/>
        <end position="747"/>
    </location>
</feature>
<proteinExistence type="predicted"/>
<evidence type="ECO:0000259" key="1">
    <source>
        <dbReference type="Pfam" id="PF09588"/>
    </source>
</evidence>
<name>A0A6G0Y7W3_APHCR</name>
<evidence type="ECO:0000313" key="3">
    <source>
        <dbReference type="EMBL" id="KAF0750656.1"/>
    </source>
</evidence>
<dbReference type="PANTHER" id="PTHR46609">
    <property type="entry name" value="EXONUCLEASE, PHAGE-TYPE/RECB, C-TERMINAL DOMAIN-CONTAINING PROTEIN"/>
    <property type="match status" value="1"/>
</dbReference>
<dbReference type="InterPro" id="IPR011335">
    <property type="entry name" value="Restrct_endonuc-II-like"/>
</dbReference>
<dbReference type="Pfam" id="PF20700">
    <property type="entry name" value="Mutator"/>
    <property type="match status" value="1"/>
</dbReference>
<dbReference type="CDD" id="cd22343">
    <property type="entry name" value="PDDEXK_lambda_exonuclease-like"/>
    <property type="match status" value="1"/>
</dbReference>
<dbReference type="Proteomes" id="UP000478052">
    <property type="component" value="Unassembled WGS sequence"/>
</dbReference>
<dbReference type="InterPro" id="IPR049012">
    <property type="entry name" value="Mutator_transp_dom"/>
</dbReference>
<dbReference type="PANTHER" id="PTHR46609:SF8">
    <property type="entry name" value="YQAJ VIRAL RECOMBINASE DOMAIN-CONTAINING PROTEIN"/>
    <property type="match status" value="1"/>
</dbReference>
<protein>
    <submittedName>
        <fullName evidence="3">Uncharacterized protein</fullName>
    </submittedName>
</protein>
<gene>
    <name evidence="3" type="ORF">FWK35_00023621</name>
</gene>
<accession>A0A6G0Y7W3</accession>
<reference evidence="3 4" key="1">
    <citation type="submission" date="2019-08" db="EMBL/GenBank/DDBJ databases">
        <title>Whole genome of Aphis craccivora.</title>
        <authorList>
            <person name="Voronova N.V."/>
            <person name="Shulinski R.S."/>
            <person name="Bandarenka Y.V."/>
            <person name="Zhorov D.G."/>
            <person name="Warner D."/>
        </authorList>
    </citation>
    <scope>NUCLEOTIDE SEQUENCE [LARGE SCALE GENOMIC DNA]</scope>
    <source>
        <strain evidence="3">180601</strain>
        <tissue evidence="3">Whole Body</tissue>
    </source>
</reference>
<dbReference type="Pfam" id="PF09588">
    <property type="entry name" value="YqaJ"/>
    <property type="match status" value="1"/>
</dbReference>
<keyword evidence="4" id="KW-1185">Reference proteome</keyword>
<evidence type="ECO:0000259" key="2">
    <source>
        <dbReference type="Pfam" id="PF20700"/>
    </source>
</evidence>